<name>A0A8J7C3G6_9BACT</name>
<evidence type="ECO:0000313" key="5">
    <source>
        <dbReference type="Proteomes" id="UP000598633"/>
    </source>
</evidence>
<accession>A0A8J7C3G6</accession>
<dbReference type="AlphaFoldDB" id="A0A8J7C3G6"/>
<dbReference type="Pfam" id="PF13505">
    <property type="entry name" value="OMP_b-brl"/>
    <property type="match status" value="1"/>
</dbReference>
<dbReference type="Proteomes" id="UP000598633">
    <property type="component" value="Unassembled WGS sequence"/>
</dbReference>
<dbReference type="InterPro" id="IPR011250">
    <property type="entry name" value="OMP/PagP_B-barrel"/>
</dbReference>
<evidence type="ECO:0000313" key="4">
    <source>
        <dbReference type="EMBL" id="MBD3870800.1"/>
    </source>
</evidence>
<evidence type="ECO:0000256" key="2">
    <source>
        <dbReference type="SAM" id="SignalP"/>
    </source>
</evidence>
<dbReference type="Gene3D" id="2.40.160.20">
    <property type="match status" value="1"/>
</dbReference>
<dbReference type="SUPFAM" id="SSF56925">
    <property type="entry name" value="OMPA-like"/>
    <property type="match status" value="1"/>
</dbReference>
<dbReference type="InterPro" id="IPR027385">
    <property type="entry name" value="Beta-barrel_OMP"/>
</dbReference>
<proteinExistence type="predicted"/>
<evidence type="ECO:0000256" key="1">
    <source>
        <dbReference type="ARBA" id="ARBA00022729"/>
    </source>
</evidence>
<reference evidence="4 5" key="1">
    <citation type="submission" date="2020-08" db="EMBL/GenBank/DDBJ databases">
        <title>Acidobacteriota in marine sediments use diverse sulfur dissimilation pathways.</title>
        <authorList>
            <person name="Wasmund K."/>
        </authorList>
    </citation>
    <scope>NUCLEOTIDE SEQUENCE [LARGE SCALE GENOMIC DNA]</scope>
    <source>
        <strain evidence="4">MAG AM3-A</strain>
    </source>
</reference>
<comment type="caution">
    <text evidence="4">The sequence shown here is derived from an EMBL/GenBank/DDBJ whole genome shotgun (WGS) entry which is preliminary data.</text>
</comment>
<organism evidence="4 5">
    <name type="scientific">Candidatus Sulfomarinibacter kjeldsenii</name>
    <dbReference type="NCBI Taxonomy" id="2885994"/>
    <lineage>
        <taxon>Bacteria</taxon>
        <taxon>Pseudomonadati</taxon>
        <taxon>Acidobacteriota</taxon>
        <taxon>Thermoanaerobaculia</taxon>
        <taxon>Thermoanaerobaculales</taxon>
        <taxon>Candidatus Sulfomarinibacteraceae</taxon>
        <taxon>Candidatus Sulfomarinibacter</taxon>
    </lineage>
</organism>
<feature type="domain" description="Outer membrane protein beta-barrel" evidence="3">
    <location>
        <begin position="11"/>
        <end position="212"/>
    </location>
</feature>
<keyword evidence="1 2" id="KW-0732">Signal</keyword>
<protein>
    <submittedName>
        <fullName evidence="4">Outer membrane beta-barrel protein</fullName>
    </submittedName>
</protein>
<gene>
    <name evidence="4" type="ORF">IFJ97_05505</name>
</gene>
<feature type="signal peptide" evidence="2">
    <location>
        <begin position="1"/>
        <end position="23"/>
    </location>
</feature>
<feature type="chain" id="PRO_5035232653" evidence="2">
    <location>
        <begin position="24"/>
        <end position="217"/>
    </location>
</feature>
<sequence>MKRAVVFFAVAGMMGLLATPAAAADSGWNLRIFAAGHDTDLDVTVPAENPEFIDVSSDSDLGFGASIEYQFSGLLGLELGIMKANPAIVLTAEDIPGYGDIVLTDSMSTTAISLDLNFHLTPNSEYFDFYLGGGIASMGYGDLHYTEPDGDSLDLDVSDDLGFSAKAGIGISLGKNSNWAAFGALRYIWTDLEVTQENAATFDFNTFSFSVGIAVSF</sequence>
<dbReference type="EMBL" id="JACXWA010000090">
    <property type="protein sequence ID" value="MBD3870800.1"/>
    <property type="molecule type" value="Genomic_DNA"/>
</dbReference>
<evidence type="ECO:0000259" key="3">
    <source>
        <dbReference type="Pfam" id="PF13505"/>
    </source>
</evidence>